<evidence type="ECO:0000313" key="1">
    <source>
        <dbReference type="EMBL" id="PPS96981.1"/>
    </source>
</evidence>
<dbReference type="Proteomes" id="UP001429100">
    <property type="component" value="Unassembled WGS sequence"/>
</dbReference>
<proteinExistence type="predicted"/>
<protein>
    <submittedName>
        <fullName evidence="1">Uncharacterized protein</fullName>
    </submittedName>
</protein>
<sequence length="100" mass="11423">MSHLIITYFENLNPSLFNIKYLCDNIVQGNLDCGNKSFESINFRAKQGISSFKCLMRNKINESFLQVKDSEKKSENIELLSEMLNAANKAKQIVNSLRTS</sequence>
<comment type="caution">
    <text evidence="1">The sequence shown here is derived from an EMBL/GenBank/DDBJ whole genome shotgun (WGS) entry which is preliminary data.</text>
</comment>
<gene>
    <name evidence="1" type="ORF">GY17_00001235</name>
</gene>
<organism evidence="1 2">
    <name type="scientific">Cryptosporidium hominis</name>
    <dbReference type="NCBI Taxonomy" id="237895"/>
    <lineage>
        <taxon>Eukaryota</taxon>
        <taxon>Sar</taxon>
        <taxon>Alveolata</taxon>
        <taxon>Apicomplexa</taxon>
        <taxon>Conoidasida</taxon>
        <taxon>Coccidia</taxon>
        <taxon>Eucoccidiorida</taxon>
        <taxon>Eimeriorina</taxon>
        <taxon>Cryptosporidiidae</taxon>
        <taxon>Cryptosporidium</taxon>
    </lineage>
</organism>
<dbReference type="EMBL" id="JTAI01000044">
    <property type="protein sequence ID" value="PPS96981.1"/>
    <property type="molecule type" value="Genomic_DNA"/>
</dbReference>
<keyword evidence="2" id="KW-1185">Reference proteome</keyword>
<reference evidence="1 2" key="2">
    <citation type="submission" date="2017-10" db="EMBL/GenBank/DDBJ databases">
        <title>Consistent, comparative and evidence-based genome annotation and re-annotation for the closely-related species, Cryptosporidium parvum, C. hominis and C. tyzzeri.</title>
        <authorList>
            <person name="Baptista R.P."/>
            <person name="Li Y."/>
            <person name="Sateriale A."/>
            <person name="Striepen B."/>
            <person name="Kissinger J.C."/>
        </authorList>
    </citation>
    <scope>NUCLEOTIDE SEQUENCE [LARGE SCALE GENOMIC DNA]</scope>
    <source>
        <strain evidence="1">30976</strain>
    </source>
</reference>
<reference evidence="1 2" key="1">
    <citation type="submission" date="2014-11" db="EMBL/GenBank/DDBJ databases">
        <title>Comparative genomic analysis of Cryptosporidium hominis reveals occurrence of genetic recombination in virulent subtypes.</title>
        <authorList>
            <person name="Guo Y."/>
            <person name="Tang K."/>
            <person name="Frace M."/>
            <person name="Li N."/>
            <person name="Roellig D.M."/>
            <person name="Sammons S."/>
            <person name="Knipe K."/>
            <person name="Rowe L."/>
            <person name="Feng Y."/>
            <person name="Xiao L."/>
        </authorList>
    </citation>
    <scope>NUCLEOTIDE SEQUENCE [LARGE SCALE GENOMIC DNA]</scope>
    <source>
        <strain evidence="1">30976</strain>
    </source>
</reference>
<accession>A0ABX5BI08</accession>
<name>A0ABX5BI08_CRYHO</name>
<evidence type="ECO:0000313" key="2">
    <source>
        <dbReference type="Proteomes" id="UP001429100"/>
    </source>
</evidence>